<keyword evidence="3" id="KW-0949">S-adenosyl-L-methionine</keyword>
<dbReference type="Gene3D" id="3.40.50.150">
    <property type="entry name" value="Vaccinia Virus protein VP39"/>
    <property type="match status" value="1"/>
</dbReference>
<dbReference type="PROSITE" id="PS00122">
    <property type="entry name" value="CARBOXYLESTERASE_B_1"/>
    <property type="match status" value="1"/>
</dbReference>
<dbReference type="CDD" id="cd02440">
    <property type="entry name" value="AdoMet_MTases"/>
    <property type="match status" value="1"/>
</dbReference>
<dbReference type="GO" id="GO:0016787">
    <property type="term" value="F:hydrolase activity"/>
    <property type="evidence" value="ECO:0007669"/>
    <property type="project" value="UniProtKB-KW"/>
</dbReference>
<dbReference type="GO" id="GO:0008168">
    <property type="term" value="F:methyltransferase activity"/>
    <property type="evidence" value="ECO:0007669"/>
    <property type="project" value="InterPro"/>
</dbReference>
<feature type="domain" description="Bin3-type SAM" evidence="4">
    <location>
        <begin position="1"/>
        <end position="243"/>
    </location>
</feature>
<dbReference type="Pfam" id="PF06859">
    <property type="entry name" value="Bin3"/>
    <property type="match status" value="1"/>
</dbReference>
<dbReference type="InterPro" id="IPR024160">
    <property type="entry name" value="BIN3_SAM-bd_dom"/>
</dbReference>
<dbReference type="EMBL" id="CAJFCJ010000020">
    <property type="protein sequence ID" value="CAD5124239.1"/>
    <property type="molecule type" value="Genomic_DNA"/>
</dbReference>
<evidence type="ECO:0000313" key="5">
    <source>
        <dbReference type="EMBL" id="CAD5124239.1"/>
    </source>
</evidence>
<reference evidence="5 6" key="1">
    <citation type="submission" date="2020-08" db="EMBL/GenBank/DDBJ databases">
        <authorList>
            <person name="Hejnol A."/>
        </authorList>
    </citation>
    <scope>NUCLEOTIDE SEQUENCE [LARGE SCALE GENOMIC DNA]</scope>
</reference>
<dbReference type="Proteomes" id="UP000549394">
    <property type="component" value="Unassembled WGS sequence"/>
</dbReference>
<dbReference type="InterPro" id="IPR010675">
    <property type="entry name" value="Bin3_C"/>
</dbReference>
<evidence type="ECO:0000259" key="4">
    <source>
        <dbReference type="PROSITE" id="PS51515"/>
    </source>
</evidence>
<name>A0A7I8W7K7_9ANNE</name>
<dbReference type="SUPFAM" id="SSF53474">
    <property type="entry name" value="alpha/beta-Hydrolases"/>
    <property type="match status" value="1"/>
</dbReference>
<organism evidence="5 6">
    <name type="scientific">Dimorphilus gyrociliatus</name>
    <dbReference type="NCBI Taxonomy" id="2664684"/>
    <lineage>
        <taxon>Eukaryota</taxon>
        <taxon>Metazoa</taxon>
        <taxon>Spiralia</taxon>
        <taxon>Lophotrochozoa</taxon>
        <taxon>Annelida</taxon>
        <taxon>Polychaeta</taxon>
        <taxon>Polychaeta incertae sedis</taxon>
        <taxon>Dinophilidae</taxon>
        <taxon>Dimorphilus</taxon>
    </lineage>
</organism>
<evidence type="ECO:0000313" key="6">
    <source>
        <dbReference type="Proteomes" id="UP000549394"/>
    </source>
</evidence>
<dbReference type="SUPFAM" id="SSF53335">
    <property type="entry name" value="S-adenosyl-L-methionine-dependent methyltransferases"/>
    <property type="match status" value="1"/>
</dbReference>
<evidence type="ECO:0000256" key="3">
    <source>
        <dbReference type="PROSITE-ProRule" id="PRU00848"/>
    </source>
</evidence>
<keyword evidence="6" id="KW-1185">Reference proteome</keyword>
<dbReference type="PANTHER" id="PTHR43903">
    <property type="entry name" value="NEUROLIGIN"/>
    <property type="match status" value="1"/>
</dbReference>
<dbReference type="InterPro" id="IPR029058">
    <property type="entry name" value="AB_hydrolase_fold"/>
</dbReference>
<accession>A0A7I8W7K7</accession>
<comment type="caution">
    <text evidence="5">The sequence shown here is derived from an EMBL/GenBank/DDBJ whole genome shotgun (WGS) entry which is preliminary data.</text>
</comment>
<dbReference type="InterPro" id="IPR029063">
    <property type="entry name" value="SAM-dependent_MTases_sf"/>
</dbReference>
<comment type="similarity">
    <text evidence="1">Belongs to the type-B carboxylesterase/lipase family.</text>
</comment>
<gene>
    <name evidence="5" type="ORF">DGYR_LOCUS11811</name>
</gene>
<dbReference type="InterPro" id="IPR051093">
    <property type="entry name" value="Neuroligin/BSAL"/>
</dbReference>
<dbReference type="InterPro" id="IPR002018">
    <property type="entry name" value="CarbesteraseB"/>
</dbReference>
<dbReference type="Gene3D" id="3.40.50.1820">
    <property type="entry name" value="alpha/beta hydrolase"/>
    <property type="match status" value="1"/>
</dbReference>
<dbReference type="InterPro" id="IPR019826">
    <property type="entry name" value="Carboxylesterase_B_AS"/>
</dbReference>
<dbReference type="PROSITE" id="PS51515">
    <property type="entry name" value="BIN3_SAM"/>
    <property type="match status" value="1"/>
</dbReference>
<dbReference type="AlphaFoldDB" id="A0A7I8W7K7"/>
<protein>
    <submittedName>
        <fullName evidence="5">DgyrCDS12535</fullName>
    </submittedName>
</protein>
<keyword evidence="2" id="KW-0378">Hydrolase</keyword>
<dbReference type="Pfam" id="PF00135">
    <property type="entry name" value="COesterase"/>
    <property type="match status" value="1"/>
</dbReference>
<proteinExistence type="inferred from homology"/>
<sequence>MEKEREPGSARFGNFINYYSFNPPSERLKLIEKDFLKDFIFNEGKTIYILDIGCNTGDLTREFYKNYCQEYQCKILGIDLDETLIERAKSSAENGENMDFQTINIISEYDRLLSYMKEKNINKFDLINCFSVLMWIHLNHGDEILQIFLRNISLLSDNILIEIQPWKCYRNARRRMKKLDCNNFSQFDKLQLKNPDKNISDILLVVINGDSTSSDTVVATKSGLLRGSVKLTSKNEKYSEFVGIPYGKSPTGKLRFAKSEPPERWNGIRNATEFGPHCPQLIAMLYPLIGYSDEVSEDCLSMNIWIPGEVDSTKNLPVMMYLYGGAFLLGMGQMYPGQDLAINGNVIVLNINYRVSSLGFLSTMDSAAKGNWALWDMKLALEWIKDNIKGFGGNPDQVTVFGESAGGSATSLLSLSQQTNSLFKSAIAHSGSASVERDMTELTRRLAESFGCDDDDNVQMIDCLREEDAEDLDLWSLITMGGSGSWRPVVDGEFLTKHPSELWSEGAAKSVRFMTGNLHHDMAGLIILNPVGLPYGDALSITSTKNGTIAFVNGLCSSAKNSSDVCKEVWKRYPGMDDDDMAKRTLATIYLATDWVFGSGSNFEARAHSMHSDVGSYMFNLQHDMSFLEYPNYINGSHLDDCYPLFGEPFLLDMRHSFLEQQEWSEGDKQYTKNLRSYWLNFVKTGNPNEGPHSVPANWPTYNKSENLILRITQHMSQSSVEQLDDKKLDNYNFFNNIQRNIKSENENQSKFDLMEAISQFLEKMEPLFQQFPSFEKRVLNKINKTISRVIKNRMRKHLKRPKKQ</sequence>
<dbReference type="OrthoDB" id="273070at2759"/>
<evidence type="ECO:0000256" key="1">
    <source>
        <dbReference type="ARBA" id="ARBA00005964"/>
    </source>
</evidence>
<evidence type="ECO:0000256" key="2">
    <source>
        <dbReference type="ARBA" id="ARBA00022801"/>
    </source>
</evidence>